<gene>
    <name evidence="2" type="ORF">BDK89_1961</name>
</gene>
<dbReference type="AlphaFoldDB" id="A0A4R7HZ41"/>
<name>A0A4R7HZ41_9ACTN</name>
<feature type="signal peptide" evidence="1">
    <location>
        <begin position="1"/>
        <end position="21"/>
    </location>
</feature>
<dbReference type="OrthoDB" id="5149475at2"/>
<keyword evidence="1" id="KW-0732">Signal</keyword>
<dbReference type="Proteomes" id="UP000294558">
    <property type="component" value="Unassembled WGS sequence"/>
</dbReference>
<organism evidence="2 3">
    <name type="scientific">Ilumatobacter fluminis</name>
    <dbReference type="NCBI Taxonomy" id="467091"/>
    <lineage>
        <taxon>Bacteria</taxon>
        <taxon>Bacillati</taxon>
        <taxon>Actinomycetota</taxon>
        <taxon>Acidimicrobiia</taxon>
        <taxon>Acidimicrobiales</taxon>
        <taxon>Ilumatobacteraceae</taxon>
        <taxon>Ilumatobacter</taxon>
    </lineage>
</organism>
<dbReference type="RefSeq" id="WP_133868763.1">
    <property type="nucleotide sequence ID" value="NZ_SOAU01000001.1"/>
</dbReference>
<accession>A0A4R7HZ41</accession>
<dbReference type="EMBL" id="SOAU01000001">
    <property type="protein sequence ID" value="TDT16375.1"/>
    <property type="molecule type" value="Genomic_DNA"/>
</dbReference>
<protein>
    <recommendedName>
        <fullName evidence="4">Lysophospholipase L1-like esterase</fullName>
    </recommendedName>
</protein>
<feature type="chain" id="PRO_5020628605" description="Lysophospholipase L1-like esterase" evidence="1">
    <location>
        <begin position="22"/>
        <end position="287"/>
    </location>
</feature>
<sequence length="287" mass="30980">MRRLLLAATAALLALTGVAAAATGSTATVSDTAERVGPIEQPVLLVSDSAWLGIKTYGAKDALMGVDHVMDLASCRRRVVGSCRNYDGHVPITLNAELEAHGGHFHTLVVATGYNDSDHNFRSDVDTIIRRARSLGYERVVWLTLRENVSYSSPGSLGFAQVFRNNNAALRDIVDAGTYPELVIADWATYSRDTPAWFASDGIHLRGDGPWAAADYISRKLAHLDGRTCPLPPMPDGPMPDPCPDPDDGFPAVDLDGLYPIGEPNPTAGFHMEWEGSGAWPADPWWA</sequence>
<evidence type="ECO:0000313" key="2">
    <source>
        <dbReference type="EMBL" id="TDT16375.1"/>
    </source>
</evidence>
<proteinExistence type="predicted"/>
<evidence type="ECO:0008006" key="4">
    <source>
        <dbReference type="Google" id="ProtNLM"/>
    </source>
</evidence>
<dbReference type="SUPFAM" id="SSF52266">
    <property type="entry name" value="SGNH hydrolase"/>
    <property type="match status" value="1"/>
</dbReference>
<dbReference type="InterPro" id="IPR036514">
    <property type="entry name" value="SGNH_hydro_sf"/>
</dbReference>
<evidence type="ECO:0000313" key="3">
    <source>
        <dbReference type="Proteomes" id="UP000294558"/>
    </source>
</evidence>
<reference evidence="2 3" key="1">
    <citation type="submission" date="2019-03" db="EMBL/GenBank/DDBJ databases">
        <title>Sequencing the genomes of 1000 actinobacteria strains.</title>
        <authorList>
            <person name="Klenk H.-P."/>
        </authorList>
    </citation>
    <scope>NUCLEOTIDE SEQUENCE [LARGE SCALE GENOMIC DNA]</scope>
    <source>
        <strain evidence="2 3">DSM 18936</strain>
    </source>
</reference>
<dbReference type="Gene3D" id="3.40.50.1110">
    <property type="entry name" value="SGNH hydrolase"/>
    <property type="match status" value="1"/>
</dbReference>
<comment type="caution">
    <text evidence="2">The sequence shown here is derived from an EMBL/GenBank/DDBJ whole genome shotgun (WGS) entry which is preliminary data.</text>
</comment>
<evidence type="ECO:0000256" key="1">
    <source>
        <dbReference type="SAM" id="SignalP"/>
    </source>
</evidence>
<keyword evidence="3" id="KW-1185">Reference proteome</keyword>